<dbReference type="PROSITE" id="PS50006">
    <property type="entry name" value="FHA_DOMAIN"/>
    <property type="match status" value="2"/>
</dbReference>
<dbReference type="PANTHER" id="PTHR23106:SF24">
    <property type="entry name" value="ANGIOGENIC FACTOR WITH G PATCH AND FHA DOMAINS 1"/>
    <property type="match status" value="1"/>
</dbReference>
<sequence>MQPFFAQFSMDFRYLIYEEANLFNTSFSDIFQQFDSDISFQLANQSPPFIHFENPGIQMVSINRNEGRSFQKKQIQEMYTRLRKHEIKNTILNKSEPYIKITVIKNQNLLNPTQQIEYFINQFGLIGSIKNADSEDVIIGRQEKLENYQGQLIFPNDIILKESERLISRIHCKIIFKDFFRKETSLLPLYQKTLYEFRLPFNIISKIQSYLEEPKDCYVQDIGSVFGTHIKVNRNYQAMKKYQQYSIGSETTIQILEIHNLGSEQKPKDQEFDRLISKLRNAKYKCSLQGLDLKHFDRTLLVDQSFDQILTNLKCYKIPFIVIKFGGSGVTDHNQNIFFAKDLSSVFSIGRGNENNVRINSNTISRKQTRFRFNLKENNWEIADGSQEKESANGTWMQLQTIQERDQKLESQFFPLKNQSEIKISEYILKVELFKGNQQEKTRLEFMKSFL</sequence>
<gene>
    <name evidence="2" type="ORF">PPRIM_AZ9-3.1.T0330192</name>
</gene>
<evidence type="ECO:0000313" key="3">
    <source>
        <dbReference type="Proteomes" id="UP000688137"/>
    </source>
</evidence>
<dbReference type="EMBL" id="CAJJDM010000032">
    <property type="protein sequence ID" value="CAD8062549.1"/>
    <property type="molecule type" value="Genomic_DNA"/>
</dbReference>
<evidence type="ECO:0000259" key="1">
    <source>
        <dbReference type="PROSITE" id="PS50006"/>
    </source>
</evidence>
<dbReference type="Proteomes" id="UP000688137">
    <property type="component" value="Unassembled WGS sequence"/>
</dbReference>
<proteinExistence type="predicted"/>
<keyword evidence="3" id="KW-1185">Reference proteome</keyword>
<dbReference type="CDD" id="cd00060">
    <property type="entry name" value="FHA"/>
    <property type="match status" value="1"/>
</dbReference>
<dbReference type="SMART" id="SM00240">
    <property type="entry name" value="FHA"/>
    <property type="match status" value="2"/>
</dbReference>
<dbReference type="PANTHER" id="PTHR23106">
    <property type="entry name" value="ANGIOGENIC FACTOR WITH G PATCH AND FHA DOMAINS 1"/>
    <property type="match status" value="1"/>
</dbReference>
<feature type="domain" description="FHA" evidence="1">
    <location>
        <begin position="347"/>
        <end position="402"/>
    </location>
</feature>
<dbReference type="InterPro" id="IPR000253">
    <property type="entry name" value="FHA_dom"/>
</dbReference>
<evidence type="ECO:0000313" key="2">
    <source>
        <dbReference type="EMBL" id="CAD8062549.1"/>
    </source>
</evidence>
<protein>
    <recommendedName>
        <fullName evidence="1">FHA domain-containing protein</fullName>
    </recommendedName>
</protein>
<reference evidence="2" key="1">
    <citation type="submission" date="2021-01" db="EMBL/GenBank/DDBJ databases">
        <authorList>
            <consortium name="Genoscope - CEA"/>
            <person name="William W."/>
        </authorList>
    </citation>
    <scope>NUCLEOTIDE SEQUENCE</scope>
</reference>
<dbReference type="AlphaFoldDB" id="A0A8S1L550"/>
<feature type="domain" description="FHA" evidence="1">
    <location>
        <begin position="137"/>
        <end position="174"/>
    </location>
</feature>
<comment type="caution">
    <text evidence="2">The sequence shown here is derived from an EMBL/GenBank/DDBJ whole genome shotgun (WGS) entry which is preliminary data.</text>
</comment>
<name>A0A8S1L550_PARPR</name>
<organism evidence="2 3">
    <name type="scientific">Paramecium primaurelia</name>
    <dbReference type="NCBI Taxonomy" id="5886"/>
    <lineage>
        <taxon>Eukaryota</taxon>
        <taxon>Sar</taxon>
        <taxon>Alveolata</taxon>
        <taxon>Ciliophora</taxon>
        <taxon>Intramacronucleata</taxon>
        <taxon>Oligohymenophorea</taxon>
        <taxon>Peniculida</taxon>
        <taxon>Parameciidae</taxon>
        <taxon>Paramecium</taxon>
    </lineage>
</organism>
<dbReference type="Pfam" id="PF00498">
    <property type="entry name" value="FHA"/>
    <property type="match status" value="1"/>
</dbReference>
<accession>A0A8S1L550</accession>
<dbReference type="InterPro" id="IPR053027">
    <property type="entry name" value="AGGF1"/>
</dbReference>